<proteinExistence type="predicted"/>
<dbReference type="RefSeq" id="WP_132520850.1">
    <property type="nucleotide sequence ID" value="NZ_SMKP01000475.1"/>
</dbReference>
<dbReference type="Proteomes" id="UP000294543">
    <property type="component" value="Unassembled WGS sequence"/>
</dbReference>
<dbReference type="GO" id="GO:0044550">
    <property type="term" value="P:secondary metabolite biosynthetic process"/>
    <property type="evidence" value="ECO:0007669"/>
    <property type="project" value="TreeGrafter"/>
</dbReference>
<dbReference type="InterPro" id="IPR020459">
    <property type="entry name" value="AMP-binding"/>
</dbReference>
<dbReference type="Pfam" id="PF00501">
    <property type="entry name" value="AMP-binding"/>
    <property type="match status" value="1"/>
</dbReference>
<dbReference type="PANTHER" id="PTHR45527">
    <property type="entry name" value="NONRIBOSOMAL PEPTIDE SYNTHETASE"/>
    <property type="match status" value="1"/>
</dbReference>
<dbReference type="PANTHER" id="PTHR45527:SF14">
    <property type="entry name" value="PLIPASTATIN SYNTHASE SUBUNIT B"/>
    <property type="match status" value="1"/>
</dbReference>
<feature type="non-terminal residue" evidence="2">
    <location>
        <position position="139"/>
    </location>
</feature>
<comment type="caution">
    <text evidence="2">The sequence shown here is derived from an EMBL/GenBank/DDBJ whole genome shotgun (WGS) entry which is preliminary data.</text>
</comment>
<dbReference type="GO" id="GO:0005829">
    <property type="term" value="C:cytosol"/>
    <property type="evidence" value="ECO:0007669"/>
    <property type="project" value="TreeGrafter"/>
</dbReference>
<accession>A0A4R4VAQ7</accession>
<reference evidence="2 3" key="1">
    <citation type="submission" date="2019-03" db="EMBL/GenBank/DDBJ databases">
        <title>Draft genome sequences of novel Actinobacteria.</title>
        <authorList>
            <person name="Sahin N."/>
            <person name="Ay H."/>
            <person name="Saygin H."/>
        </authorList>
    </citation>
    <scope>NUCLEOTIDE SEQUENCE [LARGE SCALE GENOMIC DNA]</scope>
    <source>
        <strain evidence="2 3">KC712</strain>
    </source>
</reference>
<keyword evidence="3" id="KW-1185">Reference proteome</keyword>
<dbReference type="AlphaFoldDB" id="A0A4R4VAQ7"/>
<evidence type="ECO:0000313" key="3">
    <source>
        <dbReference type="Proteomes" id="UP000294543"/>
    </source>
</evidence>
<dbReference type="PROSITE" id="PS00455">
    <property type="entry name" value="AMP_BINDING"/>
    <property type="match status" value="1"/>
</dbReference>
<dbReference type="EMBL" id="SMKP01000475">
    <property type="protein sequence ID" value="TDC98943.1"/>
    <property type="molecule type" value="Genomic_DNA"/>
</dbReference>
<dbReference type="OrthoDB" id="2472181at2"/>
<feature type="domain" description="AMP-dependent synthetase/ligase" evidence="1">
    <location>
        <begin position="2"/>
        <end position="139"/>
    </location>
</feature>
<organism evidence="2 3">
    <name type="scientific">Nonomuraea diastatica</name>
    <dbReference type="NCBI Taxonomy" id="1848329"/>
    <lineage>
        <taxon>Bacteria</taxon>
        <taxon>Bacillati</taxon>
        <taxon>Actinomycetota</taxon>
        <taxon>Actinomycetes</taxon>
        <taxon>Streptosporangiales</taxon>
        <taxon>Streptosporangiaceae</taxon>
        <taxon>Nonomuraea</taxon>
    </lineage>
</organism>
<dbReference type="InterPro" id="IPR000873">
    <property type="entry name" value="AMP-dep_synth/lig_dom"/>
</dbReference>
<dbReference type="GO" id="GO:0043041">
    <property type="term" value="P:amino acid activation for nonribosomal peptide biosynthetic process"/>
    <property type="evidence" value="ECO:0007669"/>
    <property type="project" value="TreeGrafter"/>
</dbReference>
<evidence type="ECO:0000259" key="1">
    <source>
        <dbReference type="Pfam" id="PF00501"/>
    </source>
</evidence>
<protein>
    <recommendedName>
        <fullName evidence="1">AMP-dependent synthetase/ligase domain-containing protein</fullName>
    </recommendedName>
</protein>
<dbReference type="Gene3D" id="3.40.50.980">
    <property type="match status" value="2"/>
</dbReference>
<gene>
    <name evidence="2" type="ORF">E1294_52235</name>
</gene>
<evidence type="ECO:0000313" key="2">
    <source>
        <dbReference type="EMBL" id="TDC98943.1"/>
    </source>
</evidence>
<dbReference type="SUPFAM" id="SSF56801">
    <property type="entry name" value="Acetyl-CoA synthetase-like"/>
    <property type="match status" value="1"/>
</dbReference>
<feature type="non-terminal residue" evidence="2">
    <location>
        <position position="1"/>
    </location>
</feature>
<name>A0A4R4VAQ7_9ACTN</name>
<dbReference type="PRINTS" id="PR00154">
    <property type="entry name" value="AMPBINDING"/>
</dbReference>
<dbReference type="InterPro" id="IPR020845">
    <property type="entry name" value="AMP-binding_CS"/>
</dbReference>
<sequence>LPAMLLGVWRAGGTYVPVDPGYPAARIAQVLEDAAPVVVLVNGSVTVDVGVPVLHVDDVSDVSDVSEVPEVAGRPVAGDAAYVIYTSGSTGRPKGVVVEHRQVLRLFAATERWFGFTGEDTWVLAHSFAFDVSVWEIWG</sequence>
<dbReference type="GO" id="GO:0031177">
    <property type="term" value="F:phosphopantetheine binding"/>
    <property type="evidence" value="ECO:0007669"/>
    <property type="project" value="TreeGrafter"/>
</dbReference>